<keyword evidence="2" id="KW-0472">Membrane</keyword>
<accession>N1QLD8</accession>
<dbReference type="RefSeq" id="XP_016764569.1">
    <property type="nucleotide sequence ID" value="XM_016900981.1"/>
</dbReference>
<evidence type="ECO:0000256" key="1">
    <source>
        <dbReference type="SAM" id="MobiDB-lite"/>
    </source>
</evidence>
<dbReference type="EMBL" id="KB456260">
    <property type="protein sequence ID" value="EMF16448.1"/>
    <property type="molecule type" value="Genomic_DNA"/>
</dbReference>
<sequence length="120" mass="13337">MKKRPMLVIGLEVDTRIAVTITIAITITITITIAIATSAAYHGSMSLCSSTTEAMYRDIYHNSVLEANTVFFVDYARCPMPRLAVARHTVRCAHVGTSDERRRRMATSPENKHRGKVSVL</sequence>
<protein>
    <submittedName>
        <fullName evidence="3">Uncharacterized protein</fullName>
    </submittedName>
</protein>
<keyword evidence="2" id="KW-0812">Transmembrane</keyword>
<gene>
    <name evidence="3" type="ORF">SEPMUDRAFT_112497</name>
</gene>
<dbReference type="GeneID" id="27898118"/>
<dbReference type="AlphaFoldDB" id="N1QLD8"/>
<keyword evidence="4" id="KW-1185">Reference proteome</keyword>
<keyword evidence="2" id="KW-1133">Transmembrane helix</keyword>
<dbReference type="Proteomes" id="UP000016931">
    <property type="component" value="Unassembled WGS sequence"/>
</dbReference>
<evidence type="ECO:0000256" key="2">
    <source>
        <dbReference type="SAM" id="Phobius"/>
    </source>
</evidence>
<dbReference type="HOGENOM" id="CLU_2051107_0_0_1"/>
<reference evidence="3 4" key="1">
    <citation type="journal article" date="2012" name="PLoS Pathog.">
        <title>Diverse lifestyles and strategies of plant pathogenesis encoded in the genomes of eighteen Dothideomycetes fungi.</title>
        <authorList>
            <person name="Ohm R.A."/>
            <person name="Feau N."/>
            <person name="Henrissat B."/>
            <person name="Schoch C.L."/>
            <person name="Horwitz B.A."/>
            <person name="Barry K.W."/>
            <person name="Condon B.J."/>
            <person name="Copeland A.C."/>
            <person name="Dhillon B."/>
            <person name="Glaser F."/>
            <person name="Hesse C.N."/>
            <person name="Kosti I."/>
            <person name="LaButti K."/>
            <person name="Lindquist E.A."/>
            <person name="Lucas S."/>
            <person name="Salamov A.A."/>
            <person name="Bradshaw R.E."/>
            <person name="Ciuffetti L."/>
            <person name="Hamelin R.C."/>
            <person name="Kema G.H.J."/>
            <person name="Lawrence C."/>
            <person name="Scott J.A."/>
            <person name="Spatafora J.W."/>
            <person name="Turgeon B.G."/>
            <person name="de Wit P.J.G.M."/>
            <person name="Zhong S."/>
            <person name="Goodwin S.B."/>
            <person name="Grigoriev I.V."/>
        </authorList>
    </citation>
    <scope>NUCLEOTIDE SEQUENCE [LARGE SCALE GENOMIC DNA]</scope>
    <source>
        <strain evidence="3 4">SO2202</strain>
    </source>
</reference>
<name>N1QLD8_SPHMS</name>
<evidence type="ECO:0000313" key="3">
    <source>
        <dbReference type="EMBL" id="EMF16448.1"/>
    </source>
</evidence>
<feature type="region of interest" description="Disordered" evidence="1">
    <location>
        <begin position="98"/>
        <end position="120"/>
    </location>
</feature>
<evidence type="ECO:0000313" key="4">
    <source>
        <dbReference type="Proteomes" id="UP000016931"/>
    </source>
</evidence>
<proteinExistence type="predicted"/>
<feature type="transmembrane region" description="Helical" evidence="2">
    <location>
        <begin position="21"/>
        <end position="41"/>
    </location>
</feature>
<organism evidence="3 4">
    <name type="scientific">Sphaerulina musiva (strain SO2202)</name>
    <name type="common">Poplar stem canker fungus</name>
    <name type="synonym">Septoria musiva</name>
    <dbReference type="NCBI Taxonomy" id="692275"/>
    <lineage>
        <taxon>Eukaryota</taxon>
        <taxon>Fungi</taxon>
        <taxon>Dikarya</taxon>
        <taxon>Ascomycota</taxon>
        <taxon>Pezizomycotina</taxon>
        <taxon>Dothideomycetes</taxon>
        <taxon>Dothideomycetidae</taxon>
        <taxon>Mycosphaerellales</taxon>
        <taxon>Mycosphaerellaceae</taxon>
        <taxon>Sphaerulina</taxon>
    </lineage>
</organism>